<keyword evidence="5" id="KW-1185">Reference proteome</keyword>
<feature type="compositionally biased region" description="Basic and acidic residues" evidence="1">
    <location>
        <begin position="148"/>
        <end position="160"/>
    </location>
</feature>
<gene>
    <name evidence="4" type="ORF">FHW12_001937</name>
</gene>
<dbReference type="AlphaFoldDB" id="A0A839EYL0"/>
<dbReference type="RefSeq" id="WP_182530767.1">
    <property type="nucleotide sequence ID" value="NZ_JACGXL010000002.1"/>
</dbReference>
<name>A0A839EYL0_9GAMM</name>
<evidence type="ECO:0000256" key="1">
    <source>
        <dbReference type="SAM" id="MobiDB-lite"/>
    </source>
</evidence>
<reference evidence="4 5" key="1">
    <citation type="submission" date="2020-07" db="EMBL/GenBank/DDBJ databases">
        <title>Genomic Encyclopedia of Type Strains, Phase IV (KMG-V): Genome sequencing to study the core and pangenomes of soil and plant-associated prokaryotes.</title>
        <authorList>
            <person name="Whitman W."/>
        </authorList>
    </citation>
    <scope>NUCLEOTIDE SEQUENCE [LARGE SCALE GENOMIC DNA]</scope>
    <source>
        <strain evidence="4 5">RH2WT43</strain>
    </source>
</reference>
<feature type="signal peptide" evidence="2">
    <location>
        <begin position="1"/>
        <end position="20"/>
    </location>
</feature>
<keyword evidence="2" id="KW-0732">Signal</keyword>
<dbReference type="GO" id="GO:0005509">
    <property type="term" value="F:calcium ion binding"/>
    <property type="evidence" value="ECO:0007669"/>
    <property type="project" value="InterPro"/>
</dbReference>
<feature type="domain" description="EF-hand" evidence="3">
    <location>
        <begin position="57"/>
        <end position="92"/>
    </location>
</feature>
<evidence type="ECO:0000256" key="2">
    <source>
        <dbReference type="SAM" id="SignalP"/>
    </source>
</evidence>
<accession>A0A839EYL0</accession>
<dbReference type="SUPFAM" id="SSF47473">
    <property type="entry name" value="EF-hand"/>
    <property type="match status" value="1"/>
</dbReference>
<dbReference type="PROSITE" id="PS50222">
    <property type="entry name" value="EF_HAND_2"/>
    <property type="match status" value="1"/>
</dbReference>
<evidence type="ECO:0000259" key="3">
    <source>
        <dbReference type="PROSITE" id="PS50222"/>
    </source>
</evidence>
<sequence length="160" mass="17345">MRTTIPLLLALAFVAGSAGAADTSSDTTSRAARRAEFQQRFLDQIDTNHDGVVSRAEYQAWVDARFAKLDTNGDGRVDANEIAASPQVAQRVQKRAERFVNRYDTSGSGNVSKADFEAKEMARFDRLSGGSGTLDADQLLPRRGAFGRHHDATATPDDKG</sequence>
<evidence type="ECO:0000313" key="4">
    <source>
        <dbReference type="EMBL" id="MBA8887723.1"/>
    </source>
</evidence>
<dbReference type="InterPro" id="IPR018247">
    <property type="entry name" value="EF_Hand_1_Ca_BS"/>
</dbReference>
<dbReference type="Proteomes" id="UP000550401">
    <property type="component" value="Unassembled WGS sequence"/>
</dbReference>
<dbReference type="Gene3D" id="1.10.238.10">
    <property type="entry name" value="EF-hand"/>
    <property type="match status" value="2"/>
</dbReference>
<dbReference type="EMBL" id="JACGXL010000002">
    <property type="protein sequence ID" value="MBA8887723.1"/>
    <property type="molecule type" value="Genomic_DNA"/>
</dbReference>
<proteinExistence type="predicted"/>
<dbReference type="InterPro" id="IPR011992">
    <property type="entry name" value="EF-hand-dom_pair"/>
</dbReference>
<comment type="caution">
    <text evidence="4">The sequence shown here is derived from an EMBL/GenBank/DDBJ whole genome shotgun (WGS) entry which is preliminary data.</text>
</comment>
<dbReference type="Pfam" id="PF13202">
    <property type="entry name" value="EF-hand_5"/>
    <property type="match status" value="2"/>
</dbReference>
<organism evidence="4 5">
    <name type="scientific">Dokdonella fugitiva</name>
    <dbReference type="NCBI Taxonomy" id="328517"/>
    <lineage>
        <taxon>Bacteria</taxon>
        <taxon>Pseudomonadati</taxon>
        <taxon>Pseudomonadota</taxon>
        <taxon>Gammaproteobacteria</taxon>
        <taxon>Lysobacterales</taxon>
        <taxon>Rhodanobacteraceae</taxon>
        <taxon>Dokdonella</taxon>
    </lineage>
</organism>
<dbReference type="PROSITE" id="PS00018">
    <property type="entry name" value="EF_HAND_1"/>
    <property type="match status" value="1"/>
</dbReference>
<feature type="region of interest" description="Disordered" evidence="1">
    <location>
        <begin position="127"/>
        <end position="160"/>
    </location>
</feature>
<evidence type="ECO:0000313" key="5">
    <source>
        <dbReference type="Proteomes" id="UP000550401"/>
    </source>
</evidence>
<feature type="chain" id="PRO_5032535854" description="EF-hand domain-containing protein" evidence="2">
    <location>
        <begin position="21"/>
        <end position="160"/>
    </location>
</feature>
<dbReference type="InterPro" id="IPR002048">
    <property type="entry name" value="EF_hand_dom"/>
</dbReference>
<protein>
    <recommendedName>
        <fullName evidence="3">EF-hand domain-containing protein</fullName>
    </recommendedName>
</protein>